<evidence type="ECO:0000313" key="5">
    <source>
        <dbReference type="Proteomes" id="UP000219439"/>
    </source>
</evidence>
<feature type="region of interest" description="Disordered" evidence="1">
    <location>
        <begin position="62"/>
        <end position="83"/>
    </location>
</feature>
<sequence length="287" mass="30801">MSEMYDEYKDWDEGGQDSPLALVGIMVMALTGAAIISNALFFQPKSAELAMMAEARKAEKQARLSGHAQPVPTPRANQKGQFVSQPEGNDQLVAQNRAFANNRTSTILAVQTYLTQSGYYMGPLDGRESALTREAVSAYQEAMGLPATGAITAGLHDVLAGNQTIVQYAAKLAQKGSYAGTPSEAVKLAILPKRKPTIASRQTVKPVVANKPVPPEGIPAAPDPTLAKVQNALTKWGYAQLTVDGRMGQKTAAAIRSFQRSRGHPETGRVNDRLLKDMIMMGYLDLG</sequence>
<evidence type="ECO:0000259" key="3">
    <source>
        <dbReference type="Pfam" id="PF01471"/>
    </source>
</evidence>
<dbReference type="Gene3D" id="1.10.101.10">
    <property type="entry name" value="PGBD-like superfamily/PGBD"/>
    <property type="match status" value="2"/>
</dbReference>
<proteinExistence type="predicted"/>
<dbReference type="RefSeq" id="WP_170955931.1">
    <property type="nucleotide sequence ID" value="NZ_OBEL01000001.1"/>
</dbReference>
<feature type="domain" description="Peptidoglycan binding-like" evidence="3">
    <location>
        <begin position="107"/>
        <end position="153"/>
    </location>
</feature>
<protein>
    <submittedName>
        <fullName evidence="4">Putative peptidoglycan binding domain-containing protein</fullName>
    </submittedName>
</protein>
<dbReference type="Proteomes" id="UP000219439">
    <property type="component" value="Unassembled WGS sequence"/>
</dbReference>
<dbReference type="InterPro" id="IPR036366">
    <property type="entry name" value="PGBDSf"/>
</dbReference>
<dbReference type="AlphaFoldDB" id="A0A285NCF3"/>
<organism evidence="4 5">
    <name type="scientific">Cohaesibacter gelatinilyticus</name>
    <dbReference type="NCBI Taxonomy" id="372072"/>
    <lineage>
        <taxon>Bacteria</taxon>
        <taxon>Pseudomonadati</taxon>
        <taxon>Pseudomonadota</taxon>
        <taxon>Alphaproteobacteria</taxon>
        <taxon>Hyphomicrobiales</taxon>
        <taxon>Cohaesibacteraceae</taxon>
    </lineage>
</organism>
<accession>A0A285NCF3</accession>
<keyword evidence="5" id="KW-1185">Reference proteome</keyword>
<dbReference type="InterPro" id="IPR036365">
    <property type="entry name" value="PGBD-like_sf"/>
</dbReference>
<gene>
    <name evidence="4" type="ORF">SAMN06265368_0657</name>
</gene>
<keyword evidence="2" id="KW-0812">Transmembrane</keyword>
<dbReference type="InterPro" id="IPR002477">
    <property type="entry name" value="Peptidoglycan-bd-like"/>
</dbReference>
<evidence type="ECO:0000313" key="4">
    <source>
        <dbReference type="EMBL" id="SNZ07099.1"/>
    </source>
</evidence>
<evidence type="ECO:0000256" key="2">
    <source>
        <dbReference type="SAM" id="Phobius"/>
    </source>
</evidence>
<evidence type="ECO:0000256" key="1">
    <source>
        <dbReference type="SAM" id="MobiDB-lite"/>
    </source>
</evidence>
<feature type="domain" description="Peptidoglycan binding-like" evidence="3">
    <location>
        <begin position="226"/>
        <end position="276"/>
    </location>
</feature>
<feature type="transmembrane region" description="Helical" evidence="2">
    <location>
        <begin position="20"/>
        <end position="42"/>
    </location>
</feature>
<dbReference type="Pfam" id="PF01471">
    <property type="entry name" value="PG_binding_1"/>
    <property type="match status" value="2"/>
</dbReference>
<keyword evidence="2" id="KW-1133">Transmembrane helix</keyword>
<reference evidence="4 5" key="1">
    <citation type="submission" date="2017-09" db="EMBL/GenBank/DDBJ databases">
        <authorList>
            <person name="Ehlers B."/>
            <person name="Leendertz F.H."/>
        </authorList>
    </citation>
    <scope>NUCLEOTIDE SEQUENCE [LARGE SCALE GENOMIC DNA]</scope>
    <source>
        <strain evidence="4 5">DSM 18289</strain>
    </source>
</reference>
<keyword evidence="2" id="KW-0472">Membrane</keyword>
<dbReference type="SUPFAM" id="SSF47090">
    <property type="entry name" value="PGBD-like"/>
    <property type="match status" value="2"/>
</dbReference>
<dbReference type="EMBL" id="OBEL01000001">
    <property type="protein sequence ID" value="SNZ07099.1"/>
    <property type="molecule type" value="Genomic_DNA"/>
</dbReference>
<name>A0A285NCF3_9HYPH</name>